<feature type="compositionally biased region" description="Polar residues" evidence="1">
    <location>
        <begin position="95"/>
        <end position="104"/>
    </location>
</feature>
<evidence type="ECO:0000256" key="1">
    <source>
        <dbReference type="SAM" id="MobiDB-lite"/>
    </source>
</evidence>
<dbReference type="Proteomes" id="UP001227230">
    <property type="component" value="Chromosome 13"/>
</dbReference>
<name>A0ABY9D3T3_VITVI</name>
<sequence length="119" mass="14038">MGPWEPQENALRIKKKVERRLDRILDVRHPEKVERRLDRVPDVRHPGGMAAEKNFGCEISGWNGSGEEFWMRDIQVEWRRRRIPDVRHPGGMSAGKNSGCETSRWNGKRRLDRIILRVE</sequence>
<keyword evidence="3" id="KW-1185">Reference proteome</keyword>
<accession>A0ABY9D3T3</accession>
<protein>
    <submittedName>
        <fullName evidence="2">Uncharacterized protein</fullName>
    </submittedName>
</protein>
<proteinExistence type="predicted"/>
<evidence type="ECO:0000313" key="3">
    <source>
        <dbReference type="Proteomes" id="UP001227230"/>
    </source>
</evidence>
<dbReference type="EMBL" id="CP126660">
    <property type="protein sequence ID" value="WKA01989.1"/>
    <property type="molecule type" value="Genomic_DNA"/>
</dbReference>
<evidence type="ECO:0000313" key="2">
    <source>
        <dbReference type="EMBL" id="WKA01989.1"/>
    </source>
</evidence>
<organism evidence="2 3">
    <name type="scientific">Vitis vinifera</name>
    <name type="common">Grape</name>
    <dbReference type="NCBI Taxonomy" id="29760"/>
    <lineage>
        <taxon>Eukaryota</taxon>
        <taxon>Viridiplantae</taxon>
        <taxon>Streptophyta</taxon>
        <taxon>Embryophyta</taxon>
        <taxon>Tracheophyta</taxon>
        <taxon>Spermatophyta</taxon>
        <taxon>Magnoliopsida</taxon>
        <taxon>eudicotyledons</taxon>
        <taxon>Gunneridae</taxon>
        <taxon>Pentapetalae</taxon>
        <taxon>rosids</taxon>
        <taxon>Vitales</taxon>
        <taxon>Vitaceae</taxon>
        <taxon>Viteae</taxon>
        <taxon>Vitis</taxon>
    </lineage>
</organism>
<reference evidence="2 3" key="1">
    <citation type="journal article" date="2023" name="Hortic Res">
        <title>The complete reference genome for grapevine (Vitis vinifera L.) genetics and breeding.</title>
        <authorList>
            <person name="Shi X."/>
            <person name="Cao S."/>
            <person name="Wang X."/>
            <person name="Huang S."/>
            <person name="Wang Y."/>
            <person name="Liu Z."/>
            <person name="Liu W."/>
            <person name="Leng X."/>
            <person name="Peng Y."/>
            <person name="Wang N."/>
            <person name="Wang Y."/>
            <person name="Ma Z."/>
            <person name="Xu X."/>
            <person name="Zhang F."/>
            <person name="Xue H."/>
            <person name="Zhong H."/>
            <person name="Wang Y."/>
            <person name="Zhang K."/>
            <person name="Velt A."/>
            <person name="Avia K."/>
            <person name="Holtgrawe D."/>
            <person name="Grimplet J."/>
            <person name="Matus J.T."/>
            <person name="Ware D."/>
            <person name="Wu X."/>
            <person name="Wang H."/>
            <person name="Liu C."/>
            <person name="Fang Y."/>
            <person name="Rustenholz C."/>
            <person name="Cheng Z."/>
            <person name="Xiao H."/>
            <person name="Zhou Y."/>
        </authorList>
    </citation>
    <scope>NUCLEOTIDE SEQUENCE [LARGE SCALE GENOMIC DNA]</scope>
    <source>
        <strain evidence="3">cv. Pinot noir / PN40024</strain>
        <tissue evidence="2">Leaf</tissue>
    </source>
</reference>
<feature type="region of interest" description="Disordered" evidence="1">
    <location>
        <begin position="85"/>
        <end position="104"/>
    </location>
</feature>
<gene>
    <name evidence="2" type="ORF">VitviT2T_020231</name>
</gene>